<evidence type="ECO:0000256" key="1">
    <source>
        <dbReference type="SAM" id="MobiDB-lite"/>
    </source>
</evidence>
<feature type="region of interest" description="Disordered" evidence="1">
    <location>
        <begin position="1"/>
        <end position="78"/>
    </location>
</feature>
<organism evidence="2 3">
    <name type="scientific">Deinococcus ruber</name>
    <dbReference type="NCBI Taxonomy" id="1848197"/>
    <lineage>
        <taxon>Bacteria</taxon>
        <taxon>Thermotogati</taxon>
        <taxon>Deinococcota</taxon>
        <taxon>Deinococci</taxon>
        <taxon>Deinococcales</taxon>
        <taxon>Deinococcaceae</taxon>
        <taxon>Deinococcus</taxon>
    </lineage>
</organism>
<keyword evidence="3" id="KW-1185">Reference proteome</keyword>
<proteinExistence type="predicted"/>
<dbReference type="EMBL" id="BMQL01000007">
    <property type="protein sequence ID" value="GGR04545.1"/>
    <property type="molecule type" value="Genomic_DNA"/>
</dbReference>
<feature type="compositionally biased region" description="Basic and acidic residues" evidence="1">
    <location>
        <begin position="1"/>
        <end position="14"/>
    </location>
</feature>
<gene>
    <name evidence="2" type="ORF">GCM10008957_16770</name>
</gene>
<comment type="caution">
    <text evidence="2">The sequence shown here is derived from an EMBL/GenBank/DDBJ whole genome shotgun (WGS) entry which is preliminary data.</text>
</comment>
<dbReference type="Proteomes" id="UP000603865">
    <property type="component" value="Unassembled WGS sequence"/>
</dbReference>
<dbReference type="AlphaFoldDB" id="A0A918C3X6"/>
<evidence type="ECO:0000313" key="3">
    <source>
        <dbReference type="Proteomes" id="UP000603865"/>
    </source>
</evidence>
<accession>A0A918C3X6</accession>
<feature type="compositionally biased region" description="Basic and acidic residues" evidence="1">
    <location>
        <begin position="23"/>
        <end position="70"/>
    </location>
</feature>
<protein>
    <submittedName>
        <fullName evidence="2">Uncharacterized protein</fullName>
    </submittedName>
</protein>
<evidence type="ECO:0000313" key="2">
    <source>
        <dbReference type="EMBL" id="GGR04545.1"/>
    </source>
</evidence>
<reference evidence="2" key="1">
    <citation type="journal article" date="2014" name="Int. J. Syst. Evol. Microbiol.">
        <title>Complete genome sequence of Corynebacterium casei LMG S-19264T (=DSM 44701T), isolated from a smear-ripened cheese.</title>
        <authorList>
            <consortium name="US DOE Joint Genome Institute (JGI-PGF)"/>
            <person name="Walter F."/>
            <person name="Albersmeier A."/>
            <person name="Kalinowski J."/>
            <person name="Ruckert C."/>
        </authorList>
    </citation>
    <scope>NUCLEOTIDE SEQUENCE</scope>
    <source>
        <strain evidence="2">JCM 31311</strain>
    </source>
</reference>
<sequence>MQTADMPDKDDKNSGHTSLPGQYERDTKEVEEIEDGHKPSFKSANDREATAPRNNEHEGVKEHKDVEEARNVPATKQG</sequence>
<reference evidence="2" key="2">
    <citation type="submission" date="2020-09" db="EMBL/GenBank/DDBJ databases">
        <authorList>
            <person name="Sun Q."/>
            <person name="Ohkuma M."/>
        </authorList>
    </citation>
    <scope>NUCLEOTIDE SEQUENCE</scope>
    <source>
        <strain evidence="2">JCM 31311</strain>
    </source>
</reference>
<name>A0A918C3X6_9DEIO</name>